<evidence type="ECO:0000256" key="2">
    <source>
        <dbReference type="ARBA" id="ARBA00005695"/>
    </source>
</evidence>
<dbReference type="AlphaFoldDB" id="A0AAE9ZV97"/>
<evidence type="ECO:0000313" key="6">
    <source>
        <dbReference type="EMBL" id="WED63759.1"/>
    </source>
</evidence>
<keyword evidence="7" id="KW-1185">Reference proteome</keyword>
<dbReference type="InterPro" id="IPR039424">
    <property type="entry name" value="SBP_5"/>
</dbReference>
<evidence type="ECO:0000259" key="5">
    <source>
        <dbReference type="Pfam" id="PF00496"/>
    </source>
</evidence>
<evidence type="ECO:0000313" key="7">
    <source>
        <dbReference type="Proteomes" id="UP001218638"/>
    </source>
</evidence>
<gene>
    <name evidence="6" type="ORF">PXH66_15590</name>
</gene>
<dbReference type="KEGG" id="slom:PXH66_15590"/>
<reference evidence="6" key="1">
    <citation type="submission" date="2023-03" db="EMBL/GenBank/DDBJ databases">
        <title>Lomoglobus Profundus gen. nov., sp. nov., a novel member of the phylum Verrucomicrobia, isolated from deep-marine sediment of South China Sea.</title>
        <authorList>
            <person name="Ahmad T."/>
            <person name="Ishaq S.E."/>
            <person name="Wang F."/>
        </authorList>
    </citation>
    <scope>NUCLEOTIDE SEQUENCE</scope>
    <source>
        <strain evidence="6">LMO-M01</strain>
    </source>
</reference>
<comment type="similarity">
    <text evidence="2">Belongs to the bacterial solute-binding protein 5 family.</text>
</comment>
<dbReference type="RefSeq" id="WP_330930461.1">
    <property type="nucleotide sequence ID" value="NZ_CP119075.1"/>
</dbReference>
<dbReference type="Gene3D" id="3.90.76.10">
    <property type="entry name" value="Dipeptide-binding Protein, Domain 1"/>
    <property type="match status" value="1"/>
</dbReference>
<dbReference type="PIRSF" id="PIRSF002741">
    <property type="entry name" value="MppA"/>
    <property type="match status" value="1"/>
</dbReference>
<dbReference type="Proteomes" id="UP001218638">
    <property type="component" value="Chromosome"/>
</dbReference>
<name>A0AAE9ZV97_9BACT</name>
<comment type="subcellular location">
    <subcellularLocation>
        <location evidence="1">Cell envelope</location>
    </subcellularLocation>
</comment>
<dbReference type="InterPro" id="IPR030678">
    <property type="entry name" value="Peptide/Ni-bd"/>
</dbReference>
<accession>A0AAE9ZV97</accession>
<dbReference type="CDD" id="cd08504">
    <property type="entry name" value="PBP2_OppA"/>
    <property type="match status" value="1"/>
</dbReference>
<evidence type="ECO:0000256" key="1">
    <source>
        <dbReference type="ARBA" id="ARBA00004196"/>
    </source>
</evidence>
<dbReference type="GO" id="GO:0030288">
    <property type="term" value="C:outer membrane-bounded periplasmic space"/>
    <property type="evidence" value="ECO:0007669"/>
    <property type="project" value="UniProtKB-ARBA"/>
</dbReference>
<dbReference type="PANTHER" id="PTHR30290">
    <property type="entry name" value="PERIPLASMIC BINDING COMPONENT OF ABC TRANSPORTER"/>
    <property type="match status" value="1"/>
</dbReference>
<dbReference type="Gene3D" id="3.40.190.10">
    <property type="entry name" value="Periplasmic binding protein-like II"/>
    <property type="match status" value="1"/>
</dbReference>
<proteinExistence type="inferred from homology"/>
<organism evidence="6 7">
    <name type="scientific">Synoicihabitans lomoniglobus</name>
    <dbReference type="NCBI Taxonomy" id="2909285"/>
    <lineage>
        <taxon>Bacteria</taxon>
        <taxon>Pseudomonadati</taxon>
        <taxon>Verrucomicrobiota</taxon>
        <taxon>Opitutia</taxon>
        <taxon>Opitutales</taxon>
        <taxon>Opitutaceae</taxon>
        <taxon>Synoicihabitans</taxon>
    </lineage>
</organism>
<protein>
    <submittedName>
        <fullName evidence="6">Peptide ABC transporter substrate-binding protein</fullName>
    </submittedName>
</protein>
<dbReference type="FunFam" id="3.10.105.10:FF:000001">
    <property type="entry name" value="Oligopeptide ABC transporter, oligopeptide-binding protein"/>
    <property type="match status" value="1"/>
</dbReference>
<sequence length="549" mass="61581">MSSPHVFRSLGSWRTVLTAAVALMFFLTACGRTERMVDTGVREGVLHLGNGAEPPDLDPHVVTGVPEFHIIDALFEGLVSINPETRQPAPGVAERWEVSADGTVYTFHFWPGLKWSDGTALTAADFVRTYERIMNPALGSEYTYLFEILEGGPAYITGESTDFSTVGVIAHDARTLEIRLRHPVPYFLSLLTYTCWRPLPIHVIERFDGLRRRGTEWTREGNLVGNGSFRLKTWSQNRVIVVERNPYYWDAATVSLNAIHFHPVESVDTEERMFRSGQLHKTNDIPSAKMPTYAEMADSPLRVDPQLGTYYYRMNVTRPPLDDARVRLAMSLAIDREAIVTHVTRRGETAAGSFSPPGMGGFVPAKTVAFDPDKARALLAEAGYPNGVGFPGAELLYNTSENHRAVAEAIQQMWRRELGIDVQLFNQEWKVYLDSMTNLDYGLARSGWVAVYDDANQFVEIMTTGNPNNRTGWGDPAYDRLHAASMAEQNPAKRAAMIQQLDAMLIEGGPIAPVYHYTRAYLLDPRVKGWWPNPLDKHPYKHVRLVDAP</sequence>
<dbReference type="PANTHER" id="PTHR30290:SF10">
    <property type="entry name" value="PERIPLASMIC OLIGOPEPTIDE-BINDING PROTEIN-RELATED"/>
    <property type="match status" value="1"/>
</dbReference>
<dbReference type="InterPro" id="IPR000914">
    <property type="entry name" value="SBP_5_dom"/>
</dbReference>
<feature type="domain" description="Solute-binding protein family 5" evidence="5">
    <location>
        <begin position="88"/>
        <end position="468"/>
    </location>
</feature>
<keyword evidence="3" id="KW-0813">Transport</keyword>
<dbReference type="GO" id="GO:1904680">
    <property type="term" value="F:peptide transmembrane transporter activity"/>
    <property type="evidence" value="ECO:0007669"/>
    <property type="project" value="TreeGrafter"/>
</dbReference>
<dbReference type="GO" id="GO:0015833">
    <property type="term" value="P:peptide transport"/>
    <property type="evidence" value="ECO:0007669"/>
    <property type="project" value="TreeGrafter"/>
</dbReference>
<evidence type="ECO:0000256" key="3">
    <source>
        <dbReference type="ARBA" id="ARBA00022448"/>
    </source>
</evidence>
<keyword evidence="4" id="KW-0732">Signal</keyword>
<dbReference type="Pfam" id="PF00496">
    <property type="entry name" value="SBP_bac_5"/>
    <property type="match status" value="1"/>
</dbReference>
<evidence type="ECO:0000256" key="4">
    <source>
        <dbReference type="ARBA" id="ARBA00022729"/>
    </source>
</evidence>
<dbReference type="GO" id="GO:0043190">
    <property type="term" value="C:ATP-binding cassette (ABC) transporter complex"/>
    <property type="evidence" value="ECO:0007669"/>
    <property type="project" value="InterPro"/>
</dbReference>
<dbReference type="SUPFAM" id="SSF53850">
    <property type="entry name" value="Periplasmic binding protein-like II"/>
    <property type="match status" value="1"/>
</dbReference>
<dbReference type="EMBL" id="CP119075">
    <property type="protein sequence ID" value="WED63759.1"/>
    <property type="molecule type" value="Genomic_DNA"/>
</dbReference>
<dbReference type="Gene3D" id="3.10.105.10">
    <property type="entry name" value="Dipeptide-binding Protein, Domain 3"/>
    <property type="match status" value="1"/>
</dbReference>